<dbReference type="InterPro" id="IPR011761">
    <property type="entry name" value="ATP-grasp"/>
</dbReference>
<keyword evidence="1" id="KW-0067">ATP-binding</keyword>
<keyword evidence="1" id="KW-0547">Nucleotide-binding</keyword>
<dbReference type="HOGENOM" id="CLU_040640_0_0_1"/>
<keyword evidence="2" id="KW-0472">Membrane</keyword>
<sequence>MKVLLSDGSSATALQLAAILGGKGHQVHVLCESALMLTRFTKWVVKLHRVPCFRLDPYRWLSSALSVLRAGGFDVFICAHEHVAIASASADQFRSVGVKMAVPSFEALSRVMDKISAYEILRQLQISQPETSVAHSVDELLRLVHMVPAYIKVPIGTTNARVGLVSTPKEMATVALECEAAGTFGGRGALLVQKAIPGPVLMLTSVFSHGHLLAWHACLKVRDSPLGGAAKRRSLPLAFIRDDLIKLGQHLQWNGALSADAIFVVKDQKVYYINISPGILEPMNALFSGVDIVDRLLQASARDTTATSPAAIAVPPGAVNMQSHQVLAGLLRAAENGRLAIVMEVFCAAIGAGDYRGSKEELFPLPGDFLGRVSLFVIVVALVIGGPRLANYIGVQRASMHTLSLLNWDIIASKHQKETTAT</sequence>
<evidence type="ECO:0000256" key="2">
    <source>
        <dbReference type="SAM" id="Phobius"/>
    </source>
</evidence>
<dbReference type="PROSITE" id="PS50975">
    <property type="entry name" value="ATP_GRASP"/>
    <property type="match status" value="1"/>
</dbReference>
<evidence type="ECO:0000313" key="4">
    <source>
        <dbReference type="EMBL" id="KFA63267.1"/>
    </source>
</evidence>
<keyword evidence="5" id="KW-1185">Reference proteome</keyword>
<name>A0A084QH32_STAC4</name>
<feature type="transmembrane region" description="Helical" evidence="2">
    <location>
        <begin position="369"/>
        <end position="390"/>
    </location>
</feature>
<dbReference type="AlphaFoldDB" id="A0A084QH32"/>
<accession>A0A084QH32</accession>
<dbReference type="GO" id="GO:0046872">
    <property type="term" value="F:metal ion binding"/>
    <property type="evidence" value="ECO:0007669"/>
    <property type="project" value="InterPro"/>
</dbReference>
<dbReference type="InParanoid" id="A0A084QH32"/>
<evidence type="ECO:0000259" key="3">
    <source>
        <dbReference type="PROSITE" id="PS50975"/>
    </source>
</evidence>
<gene>
    <name evidence="4" type="ORF">S40285_10458</name>
</gene>
<reference evidence="4 5" key="1">
    <citation type="journal article" date="2014" name="BMC Genomics">
        <title>Comparative genome sequencing reveals chemotype-specific gene clusters in the toxigenic black mold Stachybotrys.</title>
        <authorList>
            <person name="Semeiks J."/>
            <person name="Borek D."/>
            <person name="Otwinowski Z."/>
            <person name="Grishin N.V."/>
        </authorList>
    </citation>
    <scope>NUCLEOTIDE SEQUENCE [LARGE SCALE GENOMIC DNA]</scope>
    <source>
        <strain evidence="4 5">IBT 40285</strain>
    </source>
</reference>
<protein>
    <recommendedName>
        <fullName evidence="3">ATP-grasp domain-containing protein</fullName>
    </recommendedName>
</protein>
<evidence type="ECO:0000256" key="1">
    <source>
        <dbReference type="PROSITE-ProRule" id="PRU00409"/>
    </source>
</evidence>
<feature type="domain" description="ATP-grasp" evidence="3">
    <location>
        <begin position="118"/>
        <end position="301"/>
    </location>
</feature>
<dbReference type="EMBL" id="KL660750">
    <property type="protein sequence ID" value="KFA63267.1"/>
    <property type="molecule type" value="Genomic_DNA"/>
</dbReference>
<dbReference type="GO" id="GO:0005524">
    <property type="term" value="F:ATP binding"/>
    <property type="evidence" value="ECO:0007669"/>
    <property type="project" value="UniProtKB-UniRule"/>
</dbReference>
<keyword evidence="2" id="KW-0812">Transmembrane</keyword>
<dbReference type="OrthoDB" id="5187195at2759"/>
<dbReference type="Proteomes" id="UP000028524">
    <property type="component" value="Unassembled WGS sequence"/>
</dbReference>
<dbReference type="SUPFAM" id="SSF56059">
    <property type="entry name" value="Glutathione synthetase ATP-binding domain-like"/>
    <property type="match status" value="1"/>
</dbReference>
<keyword evidence="2" id="KW-1133">Transmembrane helix</keyword>
<organism evidence="4 5">
    <name type="scientific">Stachybotrys chlorohalonatus (strain IBT 40285)</name>
    <dbReference type="NCBI Taxonomy" id="1283841"/>
    <lineage>
        <taxon>Eukaryota</taxon>
        <taxon>Fungi</taxon>
        <taxon>Dikarya</taxon>
        <taxon>Ascomycota</taxon>
        <taxon>Pezizomycotina</taxon>
        <taxon>Sordariomycetes</taxon>
        <taxon>Hypocreomycetidae</taxon>
        <taxon>Hypocreales</taxon>
        <taxon>Stachybotryaceae</taxon>
        <taxon>Stachybotrys</taxon>
    </lineage>
</organism>
<proteinExistence type="predicted"/>
<evidence type="ECO:0000313" key="5">
    <source>
        <dbReference type="Proteomes" id="UP000028524"/>
    </source>
</evidence>